<dbReference type="InterPro" id="IPR016184">
    <property type="entry name" value="Capsid/spike_ssDNA_virus"/>
</dbReference>
<accession>A0A7J6XBZ0</accession>
<gene>
    <name evidence="2" type="ORF">FRX31_004443</name>
</gene>
<evidence type="ECO:0000256" key="1">
    <source>
        <dbReference type="SAM" id="MobiDB-lite"/>
    </source>
</evidence>
<dbReference type="InterPro" id="IPR003433">
    <property type="entry name" value="Capsid_VP4_densovirus"/>
</dbReference>
<feature type="non-terminal residue" evidence="2">
    <location>
        <position position="380"/>
    </location>
</feature>
<reference evidence="2 3" key="1">
    <citation type="submission" date="2020-06" db="EMBL/GenBank/DDBJ databases">
        <title>Transcriptomic and genomic resources for Thalictrum thalictroides and T. hernandezii: Facilitating candidate gene discovery in an emerging model plant lineage.</title>
        <authorList>
            <person name="Arias T."/>
            <person name="Riano-Pachon D.M."/>
            <person name="Di Stilio V.S."/>
        </authorList>
    </citation>
    <scope>NUCLEOTIDE SEQUENCE [LARGE SCALE GENOMIC DNA]</scope>
    <source>
        <strain evidence="3">cv. WT478/WT964</strain>
        <tissue evidence="2">Leaves</tissue>
    </source>
</reference>
<evidence type="ECO:0000313" key="3">
    <source>
        <dbReference type="Proteomes" id="UP000554482"/>
    </source>
</evidence>
<dbReference type="OrthoDB" id="6613750at2759"/>
<feature type="compositionally biased region" description="Acidic residues" evidence="1">
    <location>
        <begin position="166"/>
        <end position="175"/>
    </location>
</feature>
<dbReference type="Pfam" id="PF02336">
    <property type="entry name" value="Denso_VP4"/>
    <property type="match status" value="1"/>
</dbReference>
<name>A0A7J6XBZ0_THATH</name>
<feature type="compositionally biased region" description="Low complexity" evidence="1">
    <location>
        <begin position="185"/>
        <end position="217"/>
    </location>
</feature>
<keyword evidence="3" id="KW-1185">Reference proteome</keyword>
<evidence type="ECO:0000313" key="2">
    <source>
        <dbReference type="EMBL" id="KAF5205970.1"/>
    </source>
</evidence>
<dbReference type="GO" id="GO:0005198">
    <property type="term" value="F:structural molecule activity"/>
    <property type="evidence" value="ECO:0007669"/>
    <property type="project" value="InterPro"/>
</dbReference>
<feature type="region of interest" description="Disordered" evidence="1">
    <location>
        <begin position="162"/>
        <end position="269"/>
    </location>
</feature>
<dbReference type="EMBL" id="JABWDY010003399">
    <property type="protein sequence ID" value="KAF5205970.1"/>
    <property type="molecule type" value="Genomic_DNA"/>
</dbReference>
<dbReference type="SUPFAM" id="SSF88645">
    <property type="entry name" value="ssDNA viruses"/>
    <property type="match status" value="1"/>
</dbReference>
<proteinExistence type="predicted"/>
<sequence length="380" mass="39741">MPNVNNDLRSVLNENDGLADVPPIHLGKSGTSNEGITWFGSSYVGPGNLLCDSEGHFIGKALPTSAIDKVAFQHDADYFNTTDVSKDHIWELDKKAIQGALAVSDSHFGAMATVVGLVAKRGLDLADEFLTGNQTAIYPNKPNISGVHFDTTPYLKAAAAAADSSGVEEDPDLDWSYDGHGNPNSSASSSASSSQSSSHVESGSASGSSSMASSSGSKRPADSSGGDGGPSAKKAGTGVALPGTGNATDGDPDTGNPSPENAVIPRPISNSGGFTMVFRKVHTFISYGCAWKVLKYNNHAGAYLGTTSLMNVPVDQPWFYLSPSEFKLLPRGALCTKVRVNGVMRNPRTAFETNSSTSSLATLNQNKFMVKADGLNLKTR</sequence>
<protein>
    <submittedName>
        <fullName evidence="2">Vp-like protein</fullName>
    </submittedName>
</protein>
<organism evidence="2 3">
    <name type="scientific">Thalictrum thalictroides</name>
    <name type="common">Rue-anemone</name>
    <name type="synonym">Anemone thalictroides</name>
    <dbReference type="NCBI Taxonomy" id="46969"/>
    <lineage>
        <taxon>Eukaryota</taxon>
        <taxon>Viridiplantae</taxon>
        <taxon>Streptophyta</taxon>
        <taxon>Embryophyta</taxon>
        <taxon>Tracheophyta</taxon>
        <taxon>Spermatophyta</taxon>
        <taxon>Magnoliopsida</taxon>
        <taxon>Ranunculales</taxon>
        <taxon>Ranunculaceae</taxon>
        <taxon>Thalictroideae</taxon>
        <taxon>Thalictrum</taxon>
    </lineage>
</organism>
<dbReference type="AlphaFoldDB" id="A0A7J6XBZ0"/>
<dbReference type="Proteomes" id="UP000554482">
    <property type="component" value="Unassembled WGS sequence"/>
</dbReference>
<comment type="caution">
    <text evidence="2">The sequence shown here is derived from an EMBL/GenBank/DDBJ whole genome shotgun (WGS) entry which is preliminary data.</text>
</comment>